<protein>
    <submittedName>
        <fullName evidence="1">Uncharacterized protein</fullName>
    </submittedName>
</protein>
<reference evidence="1" key="1">
    <citation type="submission" date="2021-03" db="EMBL/GenBank/DDBJ databases">
        <title>Draft genome sequence of rust myrtle Austropuccinia psidii MF-1, a brazilian biotype.</title>
        <authorList>
            <person name="Quecine M.C."/>
            <person name="Pachon D.M.R."/>
            <person name="Bonatelli M.L."/>
            <person name="Correr F.H."/>
            <person name="Franceschini L.M."/>
            <person name="Leite T.F."/>
            <person name="Margarido G.R.A."/>
            <person name="Almeida C.A."/>
            <person name="Ferrarezi J.A."/>
            <person name="Labate C.A."/>
        </authorList>
    </citation>
    <scope>NUCLEOTIDE SEQUENCE</scope>
    <source>
        <strain evidence="1">MF-1</strain>
    </source>
</reference>
<accession>A0A9Q3CFX5</accession>
<evidence type="ECO:0000313" key="1">
    <source>
        <dbReference type="EMBL" id="MBW0482947.1"/>
    </source>
</evidence>
<dbReference type="Proteomes" id="UP000765509">
    <property type="component" value="Unassembled WGS sequence"/>
</dbReference>
<gene>
    <name evidence="1" type="ORF">O181_022662</name>
</gene>
<evidence type="ECO:0000313" key="2">
    <source>
        <dbReference type="Proteomes" id="UP000765509"/>
    </source>
</evidence>
<keyword evidence="2" id="KW-1185">Reference proteome</keyword>
<organism evidence="1 2">
    <name type="scientific">Austropuccinia psidii MF-1</name>
    <dbReference type="NCBI Taxonomy" id="1389203"/>
    <lineage>
        <taxon>Eukaryota</taxon>
        <taxon>Fungi</taxon>
        <taxon>Dikarya</taxon>
        <taxon>Basidiomycota</taxon>
        <taxon>Pucciniomycotina</taxon>
        <taxon>Pucciniomycetes</taxon>
        <taxon>Pucciniales</taxon>
        <taxon>Sphaerophragmiaceae</taxon>
        <taxon>Austropuccinia</taxon>
    </lineage>
</organism>
<dbReference type="AlphaFoldDB" id="A0A9Q3CFX5"/>
<dbReference type="EMBL" id="AVOT02007009">
    <property type="protein sequence ID" value="MBW0482947.1"/>
    <property type="molecule type" value="Genomic_DNA"/>
</dbReference>
<sequence length="145" mass="16472">MHFGPGGAWIENFQLNPTQKLFVEGVLMTNKHDPSSSQKLNIELMCFTWYPNILLITESFRIHGFKLKMHKEYDFDSHSQFQLFTPTSPASNSTPPFYPAVFPLSFKKKLIQLPSGSDLPMINSPLLPQEKTGLAFLWNGEIPNG</sequence>
<comment type="caution">
    <text evidence="1">The sequence shown here is derived from an EMBL/GenBank/DDBJ whole genome shotgun (WGS) entry which is preliminary data.</text>
</comment>
<name>A0A9Q3CFX5_9BASI</name>
<proteinExistence type="predicted"/>